<dbReference type="Proteomes" id="UP001139648">
    <property type="component" value="Unassembled WGS sequence"/>
</dbReference>
<feature type="region of interest" description="Disordered" evidence="4">
    <location>
        <begin position="76"/>
        <end position="100"/>
    </location>
</feature>
<dbReference type="RefSeq" id="WP_253760208.1">
    <property type="nucleotide sequence ID" value="NZ_BAABKA010000133.1"/>
</dbReference>
<evidence type="ECO:0000256" key="3">
    <source>
        <dbReference type="ARBA" id="ARBA00023163"/>
    </source>
</evidence>
<feature type="domain" description="HTH luxR-type" evidence="5">
    <location>
        <begin position="97"/>
        <end position="162"/>
    </location>
</feature>
<keyword evidence="7" id="KW-1185">Reference proteome</keyword>
<evidence type="ECO:0000256" key="4">
    <source>
        <dbReference type="SAM" id="MobiDB-lite"/>
    </source>
</evidence>
<feature type="compositionally biased region" description="Basic residues" evidence="4">
    <location>
        <begin position="186"/>
        <end position="195"/>
    </location>
</feature>
<proteinExistence type="predicted"/>
<organism evidence="6 7">
    <name type="scientific">Nonomuraea thailandensis</name>
    <dbReference type="NCBI Taxonomy" id="1188745"/>
    <lineage>
        <taxon>Bacteria</taxon>
        <taxon>Bacillati</taxon>
        <taxon>Actinomycetota</taxon>
        <taxon>Actinomycetes</taxon>
        <taxon>Streptosporangiales</taxon>
        <taxon>Streptosporangiaceae</taxon>
        <taxon>Nonomuraea</taxon>
    </lineage>
</organism>
<evidence type="ECO:0000256" key="1">
    <source>
        <dbReference type="ARBA" id="ARBA00023015"/>
    </source>
</evidence>
<comment type="caution">
    <text evidence="6">The sequence shown here is derived from an EMBL/GenBank/DDBJ whole genome shotgun (WGS) entry which is preliminary data.</text>
</comment>
<dbReference type="InterPro" id="IPR036390">
    <property type="entry name" value="WH_DNA-bd_sf"/>
</dbReference>
<dbReference type="SMART" id="SM00421">
    <property type="entry name" value="HTH_LUXR"/>
    <property type="match status" value="1"/>
</dbReference>
<dbReference type="EMBL" id="JAMZEB010000003">
    <property type="protein sequence ID" value="MCP2365738.1"/>
    <property type="molecule type" value="Genomic_DNA"/>
</dbReference>
<feature type="region of interest" description="Disordered" evidence="4">
    <location>
        <begin position="163"/>
        <end position="211"/>
    </location>
</feature>
<protein>
    <submittedName>
        <fullName evidence="6">DNA-binding CsgD family transcriptional regulator</fullName>
    </submittedName>
</protein>
<dbReference type="PRINTS" id="PR00038">
    <property type="entry name" value="HTHLUXR"/>
</dbReference>
<feature type="compositionally biased region" description="Low complexity" evidence="4">
    <location>
        <begin position="85"/>
        <end position="100"/>
    </location>
</feature>
<dbReference type="GO" id="GO:0003677">
    <property type="term" value="F:DNA binding"/>
    <property type="evidence" value="ECO:0007669"/>
    <property type="project" value="UniProtKB-KW"/>
</dbReference>
<dbReference type="InterPro" id="IPR036388">
    <property type="entry name" value="WH-like_DNA-bd_sf"/>
</dbReference>
<dbReference type="PANTHER" id="PTHR44688">
    <property type="entry name" value="DNA-BINDING TRANSCRIPTIONAL ACTIVATOR DEVR_DOSR"/>
    <property type="match status" value="1"/>
</dbReference>
<evidence type="ECO:0000313" key="7">
    <source>
        <dbReference type="Proteomes" id="UP001139648"/>
    </source>
</evidence>
<evidence type="ECO:0000259" key="5">
    <source>
        <dbReference type="PROSITE" id="PS50043"/>
    </source>
</evidence>
<name>A0A9X2KA21_9ACTN</name>
<dbReference type="InterPro" id="IPR000792">
    <property type="entry name" value="Tscrpt_reg_LuxR_C"/>
</dbReference>
<dbReference type="SUPFAM" id="SSF46894">
    <property type="entry name" value="C-terminal effector domain of the bipartite response regulators"/>
    <property type="match status" value="1"/>
</dbReference>
<dbReference type="Gene3D" id="1.10.10.10">
    <property type="entry name" value="Winged helix-like DNA-binding domain superfamily/Winged helix DNA-binding domain"/>
    <property type="match status" value="2"/>
</dbReference>
<dbReference type="CDD" id="cd06170">
    <property type="entry name" value="LuxR_C_like"/>
    <property type="match status" value="1"/>
</dbReference>
<keyword evidence="1" id="KW-0805">Transcription regulation</keyword>
<gene>
    <name evidence="6" type="ORF">HD597_012842</name>
</gene>
<dbReference type="PROSITE" id="PS50043">
    <property type="entry name" value="HTH_LUXR_2"/>
    <property type="match status" value="1"/>
</dbReference>
<dbReference type="SUPFAM" id="SSF46785">
    <property type="entry name" value="Winged helix' DNA-binding domain"/>
    <property type="match status" value="1"/>
</dbReference>
<dbReference type="InterPro" id="IPR016032">
    <property type="entry name" value="Sig_transdc_resp-reg_C-effctor"/>
</dbReference>
<dbReference type="GO" id="GO:0006355">
    <property type="term" value="P:regulation of DNA-templated transcription"/>
    <property type="evidence" value="ECO:0007669"/>
    <property type="project" value="InterPro"/>
</dbReference>
<dbReference type="AlphaFoldDB" id="A0A9X2KA21"/>
<reference evidence="6" key="1">
    <citation type="submission" date="2022-06" db="EMBL/GenBank/DDBJ databases">
        <title>Sequencing the genomes of 1000 actinobacteria strains.</title>
        <authorList>
            <person name="Klenk H.-P."/>
        </authorList>
    </citation>
    <scope>NUCLEOTIDE SEQUENCE</scope>
    <source>
        <strain evidence="6">DSM 46694</strain>
    </source>
</reference>
<evidence type="ECO:0000256" key="2">
    <source>
        <dbReference type="ARBA" id="ARBA00023125"/>
    </source>
</evidence>
<accession>A0A9X2KA21</accession>
<dbReference type="PANTHER" id="PTHR44688:SF16">
    <property type="entry name" value="DNA-BINDING TRANSCRIPTIONAL ACTIVATOR DEVR_DOSR"/>
    <property type="match status" value="1"/>
</dbReference>
<feature type="compositionally biased region" description="Basic and acidic residues" evidence="4">
    <location>
        <begin position="163"/>
        <end position="185"/>
    </location>
</feature>
<sequence length="211" mass="22805">MNGQVRAAQVYTMLRTGQDRRAGEIARVLGADPESVERCLRLLADLGLLHYGSDGRFTVAHPETGMSILLSRAQAQLSPPPAGTPGPAEQAGPAGAASRTSTAISAREWQVLQLLAQGCTDEMVARNLDVSLRTVRRVTADLMNRLGARSRFQAGLKASRLLAERPAGRPDRIDRTAADRPDRPAHLRPLHVRSHRLPEAQRRHPAIAAAG</sequence>
<evidence type="ECO:0000313" key="6">
    <source>
        <dbReference type="EMBL" id="MCP2365738.1"/>
    </source>
</evidence>
<keyword evidence="2 6" id="KW-0238">DNA-binding</keyword>
<keyword evidence="3" id="KW-0804">Transcription</keyword>
<dbReference type="Pfam" id="PF00196">
    <property type="entry name" value="GerE"/>
    <property type="match status" value="1"/>
</dbReference>